<dbReference type="Proteomes" id="UP000001817">
    <property type="component" value="Chromosome 1"/>
</dbReference>
<sequence length="102" mass="10837">MTHHTLRLTADASGVGASVQLLSELAKRFPEVVERFVDGLLDLSELVRVDVRNCTAGTAGEVRICLEPSDCFREFLAAVAAGNVDGLVVEVDGHGCSPRKGD</sequence>
<reference evidence="1 2" key="1">
    <citation type="journal article" date="2006" name="Proc. Natl. Acad. Sci. U.S.A.">
        <title>Burkholderia xenovorans LB400 harbors a multi-replicon, 9.73-Mbp genome shaped for versatility.</title>
        <authorList>
            <person name="Chain P.S."/>
            <person name="Denef V.J."/>
            <person name="Konstantinidis K.T."/>
            <person name="Vergez L.M."/>
            <person name="Agullo L."/>
            <person name="Reyes V.L."/>
            <person name="Hauser L."/>
            <person name="Cordova M."/>
            <person name="Gomez L."/>
            <person name="Gonzalez M."/>
            <person name="Land M."/>
            <person name="Lao V."/>
            <person name="Larimer F."/>
            <person name="LiPuma J.J."/>
            <person name="Mahenthiralingam E."/>
            <person name="Malfatti S.A."/>
            <person name="Marx C.J."/>
            <person name="Parnell J.J."/>
            <person name="Ramette A."/>
            <person name="Richardson P."/>
            <person name="Seeger M."/>
            <person name="Smith D."/>
            <person name="Spilker T."/>
            <person name="Sul W.J."/>
            <person name="Tsoi T.V."/>
            <person name="Ulrich L.E."/>
            <person name="Zhulin I.B."/>
            <person name="Tiedje J.M."/>
        </authorList>
    </citation>
    <scope>NUCLEOTIDE SEQUENCE [LARGE SCALE GENOMIC DNA]</scope>
    <source>
        <strain evidence="1 2">LB400</strain>
    </source>
</reference>
<accession>Q141U7</accession>
<organism evidence="1 2">
    <name type="scientific">Paraburkholderia xenovorans (strain LB400)</name>
    <dbReference type="NCBI Taxonomy" id="266265"/>
    <lineage>
        <taxon>Bacteria</taxon>
        <taxon>Pseudomonadati</taxon>
        <taxon>Pseudomonadota</taxon>
        <taxon>Betaproteobacteria</taxon>
        <taxon>Burkholderiales</taxon>
        <taxon>Burkholderiaceae</taxon>
        <taxon>Paraburkholderia</taxon>
    </lineage>
</organism>
<dbReference type="EMBL" id="CP000270">
    <property type="protein sequence ID" value="ABE29892.1"/>
    <property type="molecule type" value="Genomic_DNA"/>
</dbReference>
<protein>
    <submittedName>
        <fullName evidence="1">Uncharacterized protein</fullName>
    </submittedName>
</protein>
<gene>
    <name evidence="1" type="ORF">Bxe_A3087</name>
</gene>
<keyword evidence="2" id="KW-1185">Reference proteome</keyword>
<name>Q141U7_PARXL</name>
<proteinExistence type="predicted"/>
<evidence type="ECO:0000313" key="1">
    <source>
        <dbReference type="EMBL" id="ABE29892.1"/>
    </source>
</evidence>
<dbReference type="AlphaFoldDB" id="Q141U7"/>
<dbReference type="KEGG" id="bxe:Bxe_A3087"/>
<evidence type="ECO:0000313" key="2">
    <source>
        <dbReference type="Proteomes" id="UP000001817"/>
    </source>
</evidence>
<dbReference type="STRING" id="266265.Bxe_A3087"/>